<sequence length="223" mass="24695">MDNPEGKRGNDSSVAIDDSNVAIDGSYVGRKHKDLLLFCFGPTVDPLIAIEMDDLFEENLDLWYYFDFFKQMIHLLQQIGHLLFVRTKLNCLLLFYLLPTNDHLLQQMDNMLEENSMFGIVLLSLVHLLARVANVILFNSRNHGHKSDPTVDLIKRELPGAIAVKREAPTGGADDVATYVGVDVDVDVKIGDVGAKSGGEHVDDAGGIYGGFTPSRIIHSIKD</sequence>
<dbReference type="Proteomes" id="UP000824120">
    <property type="component" value="Chromosome 2"/>
</dbReference>
<name>A0A9J6A5T0_SOLCO</name>
<evidence type="ECO:0000313" key="2">
    <source>
        <dbReference type="EMBL" id="KAG5619909.1"/>
    </source>
</evidence>
<organism evidence="2 3">
    <name type="scientific">Solanum commersonii</name>
    <name type="common">Commerson's wild potato</name>
    <name type="synonym">Commerson's nightshade</name>
    <dbReference type="NCBI Taxonomy" id="4109"/>
    <lineage>
        <taxon>Eukaryota</taxon>
        <taxon>Viridiplantae</taxon>
        <taxon>Streptophyta</taxon>
        <taxon>Embryophyta</taxon>
        <taxon>Tracheophyta</taxon>
        <taxon>Spermatophyta</taxon>
        <taxon>Magnoliopsida</taxon>
        <taxon>eudicotyledons</taxon>
        <taxon>Gunneridae</taxon>
        <taxon>Pentapetalae</taxon>
        <taxon>asterids</taxon>
        <taxon>lamiids</taxon>
        <taxon>Solanales</taxon>
        <taxon>Solanaceae</taxon>
        <taxon>Solanoideae</taxon>
        <taxon>Solaneae</taxon>
        <taxon>Solanum</taxon>
    </lineage>
</organism>
<keyword evidence="1" id="KW-0812">Transmembrane</keyword>
<evidence type="ECO:0000313" key="3">
    <source>
        <dbReference type="Proteomes" id="UP000824120"/>
    </source>
</evidence>
<reference evidence="2 3" key="1">
    <citation type="submission" date="2020-09" db="EMBL/GenBank/DDBJ databases">
        <title>De no assembly of potato wild relative species, Solanum commersonii.</title>
        <authorList>
            <person name="Cho K."/>
        </authorList>
    </citation>
    <scope>NUCLEOTIDE SEQUENCE [LARGE SCALE GENOMIC DNA]</scope>
    <source>
        <strain evidence="2">LZ3.2</strain>
        <tissue evidence="2">Leaf</tissue>
    </source>
</reference>
<protein>
    <submittedName>
        <fullName evidence="2">Uncharacterized protein</fullName>
    </submittedName>
</protein>
<dbReference type="AlphaFoldDB" id="A0A9J6A5T0"/>
<evidence type="ECO:0000256" key="1">
    <source>
        <dbReference type="SAM" id="Phobius"/>
    </source>
</evidence>
<keyword evidence="3" id="KW-1185">Reference proteome</keyword>
<comment type="caution">
    <text evidence="2">The sequence shown here is derived from an EMBL/GenBank/DDBJ whole genome shotgun (WGS) entry which is preliminary data.</text>
</comment>
<gene>
    <name evidence="2" type="ORF">H5410_005127</name>
</gene>
<feature type="transmembrane region" description="Helical" evidence="1">
    <location>
        <begin position="118"/>
        <end position="138"/>
    </location>
</feature>
<proteinExistence type="predicted"/>
<dbReference type="EMBL" id="JACXVP010000002">
    <property type="protein sequence ID" value="KAG5619909.1"/>
    <property type="molecule type" value="Genomic_DNA"/>
</dbReference>
<accession>A0A9J6A5T0</accession>
<keyword evidence="1" id="KW-0472">Membrane</keyword>
<feature type="transmembrane region" description="Helical" evidence="1">
    <location>
        <begin position="79"/>
        <end position="98"/>
    </location>
</feature>
<keyword evidence="1" id="KW-1133">Transmembrane helix</keyword>